<dbReference type="InterPro" id="IPR050327">
    <property type="entry name" value="Proton-linked_MCT"/>
</dbReference>
<feature type="transmembrane region" description="Helical" evidence="4">
    <location>
        <begin position="311"/>
        <end position="331"/>
    </location>
</feature>
<feature type="domain" description="Major facilitator superfamily (MFS) profile" evidence="5">
    <location>
        <begin position="235"/>
        <end position="434"/>
    </location>
</feature>
<dbReference type="Proteomes" id="UP000800093">
    <property type="component" value="Unassembled WGS sequence"/>
</dbReference>
<dbReference type="OrthoDB" id="5667at2759"/>
<dbReference type="InterPro" id="IPR020846">
    <property type="entry name" value="MFS_dom"/>
</dbReference>
<evidence type="ECO:0000256" key="3">
    <source>
        <dbReference type="SAM" id="MobiDB-lite"/>
    </source>
</evidence>
<organism evidence="6 7">
    <name type="scientific">Lojkania enalia</name>
    <dbReference type="NCBI Taxonomy" id="147567"/>
    <lineage>
        <taxon>Eukaryota</taxon>
        <taxon>Fungi</taxon>
        <taxon>Dikarya</taxon>
        <taxon>Ascomycota</taxon>
        <taxon>Pezizomycotina</taxon>
        <taxon>Dothideomycetes</taxon>
        <taxon>Pleosporomycetidae</taxon>
        <taxon>Pleosporales</taxon>
        <taxon>Pleosporales incertae sedis</taxon>
        <taxon>Lojkania</taxon>
    </lineage>
</organism>
<feature type="transmembrane region" description="Helical" evidence="4">
    <location>
        <begin position="46"/>
        <end position="67"/>
    </location>
</feature>
<feature type="transmembrane region" description="Helical" evidence="4">
    <location>
        <begin position="248"/>
        <end position="270"/>
    </location>
</feature>
<evidence type="ECO:0000313" key="6">
    <source>
        <dbReference type="EMBL" id="KAF2260501.1"/>
    </source>
</evidence>
<sequence>MSLTQAEKRISREEEEHPSINFSEVELQRPSESAEFGPPPDGGLQAWLVAAGGACVTFACMGFANAFGVFQEYYFSHQLSDQSPDDIAWIGSLGAFMQFAGGVIGGPLFDRYGAWIMTPAALGYIFAMMMTSLCSKYWQFMLSQGVLLGACMGLTQFPAFAAVSQFFDKKRAVAFGLVISGSSIGGVVLPIALSKMFNSTSLSFGWSVRIIGFVITPLLVFACVVTKARLPPRKTNFFVKAAFKDKKYDLLIVSLLFMFCGMFTPLFFIPTYAVSKGMSVTLASYLLAIVNAASTFGRIIPGVLADKYGRFNILAVGGIATGIVILCLTRADSNAELIVYSIFMGFTSGSVISGGSAAISVCAEDPREAGAYMGQGMAFAAIAALIGPPINGALIKRYEGFLQSSIFSGVVCIVGGCLALLAKSVTPQGILGII</sequence>
<feature type="transmembrane region" description="Helical" evidence="4">
    <location>
        <begin position="402"/>
        <end position="422"/>
    </location>
</feature>
<accession>A0A9P4N6E4</accession>
<name>A0A9P4N6E4_9PLEO</name>
<dbReference type="EMBL" id="ML986680">
    <property type="protein sequence ID" value="KAF2260501.1"/>
    <property type="molecule type" value="Genomic_DNA"/>
</dbReference>
<dbReference type="SUPFAM" id="SSF103473">
    <property type="entry name" value="MFS general substrate transporter"/>
    <property type="match status" value="1"/>
</dbReference>
<comment type="caution">
    <text evidence="6">The sequence shown here is derived from an EMBL/GenBank/DDBJ whole genome shotgun (WGS) entry which is preliminary data.</text>
</comment>
<feature type="transmembrane region" description="Helical" evidence="4">
    <location>
        <begin position="174"/>
        <end position="194"/>
    </location>
</feature>
<dbReference type="InterPro" id="IPR011701">
    <property type="entry name" value="MFS"/>
</dbReference>
<dbReference type="PROSITE" id="PS50850">
    <property type="entry name" value="MFS"/>
    <property type="match status" value="1"/>
</dbReference>
<dbReference type="Pfam" id="PF07690">
    <property type="entry name" value="MFS_1"/>
    <property type="match status" value="1"/>
</dbReference>
<protein>
    <submittedName>
        <fullName evidence="6">Monocarboxylate permease-like protein</fullName>
    </submittedName>
</protein>
<feature type="region of interest" description="Disordered" evidence="3">
    <location>
        <begin position="1"/>
        <end position="38"/>
    </location>
</feature>
<feature type="transmembrane region" description="Helical" evidence="4">
    <location>
        <begin position="337"/>
        <end position="359"/>
    </location>
</feature>
<dbReference type="Gene3D" id="1.20.1250.20">
    <property type="entry name" value="MFS general substrate transporter like domains"/>
    <property type="match status" value="2"/>
</dbReference>
<evidence type="ECO:0000256" key="2">
    <source>
        <dbReference type="ARBA" id="ARBA00006727"/>
    </source>
</evidence>
<dbReference type="AlphaFoldDB" id="A0A9P4N6E4"/>
<keyword evidence="4" id="KW-0472">Membrane</keyword>
<dbReference type="GO" id="GO:0016020">
    <property type="term" value="C:membrane"/>
    <property type="evidence" value="ECO:0007669"/>
    <property type="project" value="UniProtKB-SubCell"/>
</dbReference>
<evidence type="ECO:0000259" key="5">
    <source>
        <dbReference type="PROSITE" id="PS50850"/>
    </source>
</evidence>
<evidence type="ECO:0000256" key="4">
    <source>
        <dbReference type="SAM" id="Phobius"/>
    </source>
</evidence>
<keyword evidence="7" id="KW-1185">Reference proteome</keyword>
<dbReference type="InterPro" id="IPR036259">
    <property type="entry name" value="MFS_trans_sf"/>
</dbReference>
<dbReference type="GO" id="GO:0022857">
    <property type="term" value="F:transmembrane transporter activity"/>
    <property type="evidence" value="ECO:0007669"/>
    <property type="project" value="InterPro"/>
</dbReference>
<evidence type="ECO:0000313" key="7">
    <source>
        <dbReference type="Proteomes" id="UP000800093"/>
    </source>
</evidence>
<comment type="similarity">
    <text evidence="2">Belongs to the major facilitator superfamily. Monocarboxylate porter (TC 2.A.1.13) family.</text>
</comment>
<feature type="compositionally biased region" description="Basic and acidic residues" evidence="3">
    <location>
        <begin position="1"/>
        <end position="18"/>
    </location>
</feature>
<dbReference type="CDD" id="cd17352">
    <property type="entry name" value="MFS_MCT_SLC16"/>
    <property type="match status" value="1"/>
</dbReference>
<evidence type="ECO:0000256" key="1">
    <source>
        <dbReference type="ARBA" id="ARBA00004141"/>
    </source>
</evidence>
<proteinExistence type="inferred from homology"/>
<keyword evidence="4" id="KW-0812">Transmembrane</keyword>
<dbReference type="PANTHER" id="PTHR11360:SF319">
    <property type="entry name" value="MAJOR FACILITATOR SUPERFAMILY (MFS) PROFILE DOMAIN-CONTAINING PROTEIN"/>
    <property type="match status" value="1"/>
</dbReference>
<keyword evidence="4" id="KW-1133">Transmembrane helix</keyword>
<feature type="transmembrane region" description="Helical" evidence="4">
    <location>
        <begin position="282"/>
        <end position="304"/>
    </location>
</feature>
<reference evidence="7" key="1">
    <citation type="journal article" date="2020" name="Stud. Mycol.">
        <title>101 Dothideomycetes genomes: A test case for predicting lifestyles and emergence of pathogens.</title>
        <authorList>
            <person name="Haridas S."/>
            <person name="Albert R."/>
            <person name="Binder M."/>
            <person name="Bloem J."/>
            <person name="LaButti K."/>
            <person name="Salamov A."/>
            <person name="Andreopoulos B."/>
            <person name="Baker S."/>
            <person name="Barry K."/>
            <person name="Bills G."/>
            <person name="Bluhm B."/>
            <person name="Cannon C."/>
            <person name="Castanera R."/>
            <person name="Culley D."/>
            <person name="Daum C."/>
            <person name="Ezra D."/>
            <person name="Gonzalez J."/>
            <person name="Henrissat B."/>
            <person name="Kuo A."/>
            <person name="Liang C."/>
            <person name="Lipzen A."/>
            <person name="Lutzoni F."/>
            <person name="Magnuson J."/>
            <person name="Mondo S."/>
            <person name="Nolan M."/>
            <person name="Ohm R."/>
            <person name="Pangilinan J."/>
            <person name="Park H.-J."/>
            <person name="Ramirez L."/>
            <person name="Alfaro M."/>
            <person name="Sun H."/>
            <person name="Tritt A."/>
            <person name="Yoshinaga Y."/>
            <person name="Zwiers L.-H."/>
            <person name="Turgeon B."/>
            <person name="Goodwin S."/>
            <person name="Spatafora J."/>
            <person name="Crous P."/>
            <person name="Grigoriev I."/>
        </authorList>
    </citation>
    <scope>NUCLEOTIDE SEQUENCE [LARGE SCALE GENOMIC DNA]</scope>
    <source>
        <strain evidence="7">CBS 304.66</strain>
    </source>
</reference>
<feature type="transmembrane region" description="Helical" evidence="4">
    <location>
        <begin position="206"/>
        <end position="228"/>
    </location>
</feature>
<feature type="transmembrane region" description="Helical" evidence="4">
    <location>
        <begin position="146"/>
        <end position="167"/>
    </location>
</feature>
<dbReference type="PANTHER" id="PTHR11360">
    <property type="entry name" value="MONOCARBOXYLATE TRANSPORTER"/>
    <property type="match status" value="1"/>
</dbReference>
<feature type="transmembrane region" description="Helical" evidence="4">
    <location>
        <begin position="87"/>
        <end position="109"/>
    </location>
</feature>
<gene>
    <name evidence="6" type="ORF">CC78DRAFT_523259</name>
</gene>
<comment type="subcellular location">
    <subcellularLocation>
        <location evidence="1">Membrane</location>
        <topology evidence="1">Multi-pass membrane protein</topology>
    </subcellularLocation>
</comment>
<feature type="transmembrane region" description="Helical" evidence="4">
    <location>
        <begin position="371"/>
        <end position="390"/>
    </location>
</feature>